<evidence type="ECO:0000313" key="1">
    <source>
        <dbReference type="EMBL" id="KRO04161.1"/>
    </source>
</evidence>
<sequence length="157" mass="17169">MVMQSRLIPSLSFTSAKEALAYYQEVFGAQDVYRFSPSAEQATQFGLPADADLEAMTIHAGFSVLGTSLQCADAFRGAPTPSNQIDLILDINADDAASAAAAEAFYQRVVASQTVTVDMPFESQFWGGKMGHFTDRYGISWMLHVMPWSQIKDPMAK</sequence>
<organism evidence="1 2">
    <name type="scientific">Levilactobacillus paucivorans</name>
    <dbReference type="NCBI Taxonomy" id="616990"/>
    <lineage>
        <taxon>Bacteria</taxon>
        <taxon>Bacillati</taxon>
        <taxon>Bacillota</taxon>
        <taxon>Bacilli</taxon>
        <taxon>Lactobacillales</taxon>
        <taxon>Lactobacillaceae</taxon>
        <taxon>Levilactobacillus</taxon>
    </lineage>
</organism>
<dbReference type="STRING" id="616990.IV54_GL001683"/>
<dbReference type="PANTHER" id="PTHR33990:SF5">
    <property type="entry name" value="PHNB-LIKE DOMAIN-CONTAINING PROTEIN"/>
    <property type="match status" value="1"/>
</dbReference>
<gene>
    <name evidence="1" type="ORF">IV54_GL001683</name>
</gene>
<dbReference type="Proteomes" id="UP000051906">
    <property type="component" value="Unassembled WGS sequence"/>
</dbReference>
<dbReference type="PATRIC" id="fig|616990.3.peg.1780"/>
<proteinExistence type="predicted"/>
<dbReference type="PANTHER" id="PTHR33990">
    <property type="entry name" value="PROTEIN YJDN-RELATED"/>
    <property type="match status" value="1"/>
</dbReference>
<accession>A0A0R2LRD9</accession>
<name>A0A0R2LRD9_9LACO</name>
<dbReference type="SUPFAM" id="SSF54593">
    <property type="entry name" value="Glyoxalase/Bleomycin resistance protein/Dihydroxybiphenyl dioxygenase"/>
    <property type="match status" value="1"/>
</dbReference>
<keyword evidence="2" id="KW-1185">Reference proteome</keyword>
<dbReference type="AlphaFoldDB" id="A0A0R2LRD9"/>
<reference evidence="1 2" key="1">
    <citation type="journal article" date="2015" name="Genome Announc.">
        <title>Expanding the biotechnology potential of lactobacilli through comparative genomics of 213 strains and associated genera.</title>
        <authorList>
            <person name="Sun Z."/>
            <person name="Harris H.M."/>
            <person name="McCann A."/>
            <person name="Guo C."/>
            <person name="Argimon S."/>
            <person name="Zhang W."/>
            <person name="Yang X."/>
            <person name="Jeffery I.B."/>
            <person name="Cooney J.C."/>
            <person name="Kagawa T.F."/>
            <person name="Liu W."/>
            <person name="Song Y."/>
            <person name="Salvetti E."/>
            <person name="Wrobel A."/>
            <person name="Rasinkangas P."/>
            <person name="Parkhill J."/>
            <person name="Rea M.C."/>
            <person name="O'Sullivan O."/>
            <person name="Ritari J."/>
            <person name="Douillard F.P."/>
            <person name="Paul Ross R."/>
            <person name="Yang R."/>
            <person name="Briner A.E."/>
            <person name="Felis G.E."/>
            <person name="de Vos W.M."/>
            <person name="Barrangou R."/>
            <person name="Klaenhammer T.R."/>
            <person name="Caufield P.W."/>
            <person name="Cui Y."/>
            <person name="Zhang H."/>
            <person name="O'Toole P.W."/>
        </authorList>
    </citation>
    <scope>NUCLEOTIDE SEQUENCE [LARGE SCALE GENOMIC DNA]</scope>
    <source>
        <strain evidence="1 2">DSM 22467</strain>
    </source>
</reference>
<evidence type="ECO:0000313" key="2">
    <source>
        <dbReference type="Proteomes" id="UP000051906"/>
    </source>
</evidence>
<dbReference type="EMBL" id="JQCA01000043">
    <property type="protein sequence ID" value="KRO04161.1"/>
    <property type="molecule type" value="Genomic_DNA"/>
</dbReference>
<dbReference type="InterPro" id="IPR029068">
    <property type="entry name" value="Glyas_Bleomycin-R_OHBP_Dase"/>
</dbReference>
<protein>
    <submittedName>
        <fullName evidence="1">Uncharacterized protein</fullName>
    </submittedName>
</protein>
<dbReference type="Gene3D" id="3.10.180.10">
    <property type="entry name" value="2,3-Dihydroxybiphenyl 1,2-Dioxygenase, domain 1"/>
    <property type="match status" value="1"/>
</dbReference>
<comment type="caution">
    <text evidence="1">The sequence shown here is derived from an EMBL/GenBank/DDBJ whole genome shotgun (WGS) entry which is preliminary data.</text>
</comment>